<evidence type="ECO:0000256" key="2">
    <source>
        <dbReference type="ARBA" id="ARBA00023315"/>
    </source>
</evidence>
<evidence type="ECO:0000259" key="3">
    <source>
        <dbReference type="PROSITE" id="PS51186"/>
    </source>
</evidence>
<dbReference type="CDD" id="cd04301">
    <property type="entry name" value="NAT_SF"/>
    <property type="match status" value="1"/>
</dbReference>
<dbReference type="EMBL" id="UAUF01000015">
    <property type="protein sequence ID" value="SPZ16550.1"/>
    <property type="molecule type" value="Genomic_DNA"/>
</dbReference>
<gene>
    <name evidence="4" type="ORF">IRZ65_12430</name>
    <name evidence="5" type="ORF">NCTC11842_05583</name>
</gene>
<dbReference type="InterPro" id="IPR056935">
    <property type="entry name" value="Rv0428c-like_C"/>
</dbReference>
<sequence length="243" mass="26922">MTDIFTLEACAFNAWPAQKTVFHEGWVLRLAGGYTKRANSANAWQPTASFDSVRSYIESLYRRQGLPVIFRLTPLAGDAPGRQLEAAGYERVDPTEVMTLGLGNLKESQGTVTLESLRTQAWGNGFALLSGLDAPRRQHHDTLLDAIVWPVAYATVYREGQPVGYGLAVAEGDWVGLFDLVVAPAWRGRGLGRQLVSALLVWGKRQGARQAYLQVTDSNTSAIGLYHSLGFERRYGYHYRVLM</sequence>
<name>A0A2X2FCN0_PSELU</name>
<dbReference type="Proteomes" id="UP000626180">
    <property type="component" value="Unassembled WGS sequence"/>
</dbReference>
<dbReference type="InterPro" id="IPR016181">
    <property type="entry name" value="Acyl_CoA_acyltransferase"/>
</dbReference>
<feature type="domain" description="N-acetyltransferase" evidence="3">
    <location>
        <begin position="112"/>
        <end position="243"/>
    </location>
</feature>
<evidence type="ECO:0000313" key="6">
    <source>
        <dbReference type="Proteomes" id="UP000250443"/>
    </source>
</evidence>
<dbReference type="PANTHER" id="PTHR43420">
    <property type="entry name" value="ACETYLTRANSFERASE"/>
    <property type="match status" value="1"/>
</dbReference>
<reference evidence="4 7" key="2">
    <citation type="submission" date="2020-10" db="EMBL/GenBank/DDBJ databases">
        <title>Genome sequences of Pseudomonas isolates.</title>
        <authorList>
            <person name="Wessels L."/>
            <person name="Reich F."/>
            <person name="Hammerl J."/>
        </authorList>
    </citation>
    <scope>NUCLEOTIDE SEQUENCE [LARGE SCALE GENOMIC DNA]</scope>
    <source>
        <strain evidence="4 7">20-MO00624-0</strain>
    </source>
</reference>
<dbReference type="Gene3D" id="3.40.630.30">
    <property type="match status" value="1"/>
</dbReference>
<dbReference type="PROSITE" id="PS51186">
    <property type="entry name" value="GNAT"/>
    <property type="match status" value="1"/>
</dbReference>
<evidence type="ECO:0000256" key="1">
    <source>
        <dbReference type="ARBA" id="ARBA00022679"/>
    </source>
</evidence>
<protein>
    <submittedName>
        <fullName evidence="4 5">Acetyltransferase</fullName>
    </submittedName>
</protein>
<proteinExistence type="predicted"/>
<dbReference type="SUPFAM" id="SSF55729">
    <property type="entry name" value="Acyl-CoA N-acyltransferases (Nat)"/>
    <property type="match status" value="1"/>
</dbReference>
<dbReference type="InterPro" id="IPR000182">
    <property type="entry name" value="GNAT_dom"/>
</dbReference>
<dbReference type="EMBL" id="JADMCD010000005">
    <property type="protein sequence ID" value="MBF8641484.1"/>
    <property type="molecule type" value="Genomic_DNA"/>
</dbReference>
<evidence type="ECO:0000313" key="4">
    <source>
        <dbReference type="EMBL" id="MBF8641484.1"/>
    </source>
</evidence>
<reference evidence="5 6" key="1">
    <citation type="submission" date="2018-06" db="EMBL/GenBank/DDBJ databases">
        <authorList>
            <consortium name="Pathogen Informatics"/>
            <person name="Doyle S."/>
        </authorList>
    </citation>
    <scope>NUCLEOTIDE SEQUENCE [LARGE SCALE GENOMIC DNA]</scope>
    <source>
        <strain evidence="5 6">NCTC11842</strain>
    </source>
</reference>
<dbReference type="AlphaFoldDB" id="A0A2X2FCN0"/>
<evidence type="ECO:0000313" key="5">
    <source>
        <dbReference type="EMBL" id="SPZ16550.1"/>
    </source>
</evidence>
<evidence type="ECO:0000313" key="7">
    <source>
        <dbReference type="Proteomes" id="UP000626180"/>
    </source>
</evidence>
<accession>A0A2X2FCN0</accession>
<dbReference type="RefSeq" id="WP_010798844.1">
    <property type="nucleotide sequence ID" value="NZ_FQYS01000023.1"/>
</dbReference>
<dbReference type="GO" id="GO:0016747">
    <property type="term" value="F:acyltransferase activity, transferring groups other than amino-acyl groups"/>
    <property type="evidence" value="ECO:0007669"/>
    <property type="project" value="InterPro"/>
</dbReference>
<keyword evidence="1 5" id="KW-0808">Transferase</keyword>
<dbReference type="Pfam" id="PF24553">
    <property type="entry name" value="Rv0428c_C"/>
    <property type="match status" value="1"/>
</dbReference>
<dbReference type="Proteomes" id="UP000250443">
    <property type="component" value="Unassembled WGS sequence"/>
</dbReference>
<keyword evidence="7" id="KW-1185">Reference proteome</keyword>
<organism evidence="5 6">
    <name type="scientific">Pseudomonas luteola</name>
    <dbReference type="NCBI Taxonomy" id="47886"/>
    <lineage>
        <taxon>Bacteria</taxon>
        <taxon>Pseudomonadati</taxon>
        <taxon>Pseudomonadota</taxon>
        <taxon>Gammaproteobacteria</taxon>
        <taxon>Pseudomonadales</taxon>
        <taxon>Pseudomonadaceae</taxon>
        <taxon>Pseudomonas</taxon>
    </lineage>
</organism>
<dbReference type="InterPro" id="IPR050680">
    <property type="entry name" value="YpeA/RimI_acetyltransf"/>
</dbReference>
<keyword evidence="2" id="KW-0012">Acyltransferase</keyword>